<dbReference type="InterPro" id="IPR004412">
    <property type="entry name" value="GatA"/>
</dbReference>
<dbReference type="NCBIfam" id="TIGR00132">
    <property type="entry name" value="gatA"/>
    <property type="match status" value="1"/>
</dbReference>
<dbReference type="EC" id="6.3.5.7" evidence="7"/>
<protein>
    <recommendedName>
        <fullName evidence="7">Glutamyl-tRNA(Gln) amidotransferase subunit A</fullName>
        <shortName evidence="7">Glu-ADT subunit A</shortName>
        <ecNumber evidence="7">6.3.5.7</ecNumber>
    </recommendedName>
</protein>
<keyword evidence="2 7" id="KW-0436">Ligase</keyword>
<dbReference type="InterPro" id="IPR036928">
    <property type="entry name" value="AS_sf"/>
</dbReference>
<comment type="catalytic activity">
    <reaction evidence="6 7">
        <text>L-glutamyl-tRNA(Gln) + L-glutamine + ATP + H2O = L-glutaminyl-tRNA(Gln) + L-glutamate + ADP + phosphate + H(+)</text>
        <dbReference type="Rhea" id="RHEA:17521"/>
        <dbReference type="Rhea" id="RHEA-COMP:9681"/>
        <dbReference type="Rhea" id="RHEA-COMP:9684"/>
        <dbReference type="ChEBI" id="CHEBI:15377"/>
        <dbReference type="ChEBI" id="CHEBI:15378"/>
        <dbReference type="ChEBI" id="CHEBI:29985"/>
        <dbReference type="ChEBI" id="CHEBI:30616"/>
        <dbReference type="ChEBI" id="CHEBI:43474"/>
        <dbReference type="ChEBI" id="CHEBI:58359"/>
        <dbReference type="ChEBI" id="CHEBI:78520"/>
        <dbReference type="ChEBI" id="CHEBI:78521"/>
        <dbReference type="ChEBI" id="CHEBI:456216"/>
        <dbReference type="EC" id="6.3.5.7"/>
    </reaction>
</comment>
<name>A0ABM8IY19_9CREN</name>
<dbReference type="EMBL" id="AP028907">
    <property type="protein sequence ID" value="BES82428.1"/>
    <property type="molecule type" value="Genomic_DNA"/>
</dbReference>
<keyword evidence="3 7" id="KW-0547">Nucleotide-binding</keyword>
<evidence type="ECO:0000256" key="4">
    <source>
        <dbReference type="ARBA" id="ARBA00022840"/>
    </source>
</evidence>
<evidence type="ECO:0000256" key="7">
    <source>
        <dbReference type="HAMAP-Rule" id="MF_00120"/>
    </source>
</evidence>
<dbReference type="Gene3D" id="3.90.1300.10">
    <property type="entry name" value="Amidase signature (AS) domain"/>
    <property type="match status" value="1"/>
</dbReference>
<dbReference type="PROSITE" id="PS00571">
    <property type="entry name" value="AMIDASES"/>
    <property type="match status" value="1"/>
</dbReference>
<evidence type="ECO:0000313" key="10">
    <source>
        <dbReference type="Proteomes" id="UP001341135"/>
    </source>
</evidence>
<feature type="domain" description="Amidase" evidence="8">
    <location>
        <begin position="25"/>
        <end position="475"/>
    </location>
</feature>
<dbReference type="HAMAP" id="MF_00120">
    <property type="entry name" value="GatA"/>
    <property type="match status" value="1"/>
</dbReference>
<organism evidence="9 10">
    <name type="scientific">Pyrodictium abyssi</name>
    <dbReference type="NCBI Taxonomy" id="54256"/>
    <lineage>
        <taxon>Archaea</taxon>
        <taxon>Thermoproteota</taxon>
        <taxon>Thermoprotei</taxon>
        <taxon>Desulfurococcales</taxon>
        <taxon>Pyrodictiaceae</taxon>
        <taxon>Pyrodictium</taxon>
    </lineage>
</organism>
<proteinExistence type="inferred from homology"/>
<keyword evidence="10" id="KW-1185">Reference proteome</keyword>
<feature type="active site" description="Acyl-ester intermediate" evidence="7">
    <location>
        <position position="178"/>
    </location>
</feature>
<evidence type="ECO:0000256" key="1">
    <source>
        <dbReference type="ARBA" id="ARBA00008069"/>
    </source>
</evidence>
<comment type="function">
    <text evidence="7">Allows the formation of correctly charged Gln-tRNA(Gln) through the transamidation of misacylated Glu-tRNA(Gln) in organisms which lack glutaminyl-tRNA synthetase. The reaction takes place in the presence of glutamine and ATP through an activated gamma-phospho-Glu-tRNA(Gln).</text>
</comment>
<evidence type="ECO:0000256" key="2">
    <source>
        <dbReference type="ARBA" id="ARBA00022598"/>
    </source>
</evidence>
<sequence>MDAYRLPGWLLREKLVQGEIDVADYVASVYERIERLDGLLRAYITVRPREEVEAEVRQRVEKARRNGGLPLAGLLVAVKDVIHVKGLPVTCGSKMLGKYVAVYDATVVERLREAGAVVVGKTNMDEFAMGSTGETSAYGASRNPWSPDRVPGGSSSGTAVALAAGMATLGLGTDTGGSIRMPSAWTGLYGLKPTYGLVSRYGLVSYADSLEQIGPMARNTRDLAALLEAIAGFDPRDSTSLPGKPRGLVEAAEEGLKNGARGLRVAVVKEFMEHPGVHESVKKLVEAAARLLGDAGAEVGEARLGREVLEYSLPAYYVIAMAEASSNLARYDGVRYGPREPPQPWEGWNTYYSRIRAKYFGAEVKLRIMLGSWMLSSGYRDQYYIRALKMRRIVRDRVLALLEEYDLLLAPAVVAPPPRLGEVVDDPERMYALDLATVVANLSGVPAAAAPAGRVDGIPLGVQLIARPLGEDRLLRALGALEAVSGLADLVAEPATG</sequence>
<reference evidence="9 10" key="1">
    <citation type="submission" date="2023-09" db="EMBL/GenBank/DDBJ databases">
        <title>Pyrofollis japonicus gen. nov. sp. nov., a novel member of the family Pyrodictiaceae isolated from the Iheya North hydrothermal field.</title>
        <authorList>
            <person name="Miyazaki U."/>
            <person name="Sanari M."/>
            <person name="Tame A."/>
            <person name="Kitajima M."/>
            <person name="Okamoto A."/>
            <person name="Sawayama S."/>
            <person name="Miyazaki J."/>
            <person name="Takai K."/>
            <person name="Nakagawa S."/>
        </authorList>
    </citation>
    <scope>NUCLEOTIDE SEQUENCE [LARGE SCALE GENOMIC DNA]</scope>
    <source>
        <strain evidence="9 10">AV2</strain>
    </source>
</reference>
<evidence type="ECO:0000256" key="6">
    <source>
        <dbReference type="ARBA" id="ARBA00047407"/>
    </source>
</evidence>
<gene>
    <name evidence="7 9" type="primary">gatA</name>
    <name evidence="9" type="ORF">PABY_19950</name>
</gene>
<dbReference type="PANTHER" id="PTHR11895">
    <property type="entry name" value="TRANSAMIDASE"/>
    <property type="match status" value="1"/>
</dbReference>
<comment type="subunit">
    <text evidence="7">Heterotrimer of A, B and C subunits.</text>
</comment>
<accession>A0ABM8IY19</accession>
<dbReference type="InterPro" id="IPR000120">
    <property type="entry name" value="Amidase"/>
</dbReference>
<dbReference type="InterPro" id="IPR020556">
    <property type="entry name" value="Amidase_CS"/>
</dbReference>
<feature type="active site" description="Charge relay system" evidence="7">
    <location>
        <position position="79"/>
    </location>
</feature>
<dbReference type="RefSeq" id="WP_338249738.1">
    <property type="nucleotide sequence ID" value="NZ_AP028907.1"/>
</dbReference>
<keyword evidence="4 7" id="KW-0067">ATP-binding</keyword>
<dbReference type="PANTHER" id="PTHR11895:SF7">
    <property type="entry name" value="GLUTAMYL-TRNA(GLN) AMIDOTRANSFERASE SUBUNIT A, MITOCHONDRIAL"/>
    <property type="match status" value="1"/>
</dbReference>
<dbReference type="Proteomes" id="UP001341135">
    <property type="component" value="Chromosome"/>
</dbReference>
<dbReference type="Pfam" id="PF01425">
    <property type="entry name" value="Amidase"/>
    <property type="match status" value="1"/>
</dbReference>
<dbReference type="SUPFAM" id="SSF75304">
    <property type="entry name" value="Amidase signature (AS) enzymes"/>
    <property type="match status" value="1"/>
</dbReference>
<comment type="similarity">
    <text evidence="1 7">Belongs to the amidase family. GatA subfamily.</text>
</comment>
<evidence type="ECO:0000313" key="9">
    <source>
        <dbReference type="EMBL" id="BES82428.1"/>
    </source>
</evidence>
<evidence type="ECO:0000259" key="8">
    <source>
        <dbReference type="Pfam" id="PF01425"/>
    </source>
</evidence>
<keyword evidence="5 7" id="KW-0648">Protein biosynthesis</keyword>
<evidence type="ECO:0000256" key="5">
    <source>
        <dbReference type="ARBA" id="ARBA00022917"/>
    </source>
</evidence>
<dbReference type="GeneID" id="89289993"/>
<dbReference type="InterPro" id="IPR023631">
    <property type="entry name" value="Amidase_dom"/>
</dbReference>
<feature type="active site" description="Charge relay system" evidence="7">
    <location>
        <position position="154"/>
    </location>
</feature>
<evidence type="ECO:0000256" key="3">
    <source>
        <dbReference type="ARBA" id="ARBA00022741"/>
    </source>
</evidence>